<dbReference type="PIRSF" id="PIRSF002419">
    <property type="entry name" value="Tetraspanin"/>
    <property type="match status" value="1"/>
</dbReference>
<evidence type="ECO:0000256" key="4">
    <source>
        <dbReference type="ARBA" id="ARBA00022989"/>
    </source>
</evidence>
<feature type="compositionally biased region" description="Basic and acidic residues" evidence="8">
    <location>
        <begin position="246"/>
        <end position="261"/>
    </location>
</feature>
<dbReference type="InterPro" id="IPR018499">
    <property type="entry name" value="Tetraspanin/Peripherin"/>
</dbReference>
<evidence type="ECO:0000256" key="7">
    <source>
        <dbReference type="RuleBase" id="RU361218"/>
    </source>
</evidence>
<dbReference type="Proteomes" id="UP000494040">
    <property type="component" value="Unassembled WGS sequence"/>
</dbReference>
<evidence type="ECO:0000313" key="10">
    <source>
        <dbReference type="Proteomes" id="UP000494040"/>
    </source>
</evidence>
<keyword evidence="3 7" id="KW-0812">Transmembrane</keyword>
<feature type="disulfide bond" evidence="6">
    <location>
        <begin position="136"/>
        <end position="171"/>
    </location>
</feature>
<dbReference type="Gene3D" id="1.10.1450.10">
    <property type="entry name" value="Tetraspanin"/>
    <property type="match status" value="1"/>
</dbReference>
<evidence type="ECO:0000256" key="2">
    <source>
        <dbReference type="ARBA" id="ARBA00006840"/>
    </source>
</evidence>
<evidence type="ECO:0000256" key="6">
    <source>
        <dbReference type="PIRSR" id="PIRSR002419-1"/>
    </source>
</evidence>
<keyword evidence="6" id="KW-1015">Disulfide bond</keyword>
<protein>
    <recommendedName>
        <fullName evidence="7">Tetraspanin</fullName>
    </recommendedName>
</protein>
<evidence type="ECO:0000256" key="5">
    <source>
        <dbReference type="ARBA" id="ARBA00023136"/>
    </source>
</evidence>
<feature type="transmembrane region" description="Helical" evidence="7">
    <location>
        <begin position="46"/>
        <end position="70"/>
    </location>
</feature>
<evidence type="ECO:0000256" key="3">
    <source>
        <dbReference type="ARBA" id="ARBA00022692"/>
    </source>
</evidence>
<feature type="compositionally biased region" description="Low complexity" evidence="8">
    <location>
        <begin position="233"/>
        <end position="244"/>
    </location>
</feature>
<feature type="transmembrane region" description="Helical" evidence="7">
    <location>
        <begin position="183"/>
        <end position="210"/>
    </location>
</feature>
<dbReference type="PANTHER" id="PTHR19282:SF544">
    <property type="entry name" value="TETRASPANIN"/>
    <property type="match status" value="1"/>
</dbReference>
<keyword evidence="5 7" id="KW-0472">Membrane</keyword>
<evidence type="ECO:0000256" key="8">
    <source>
        <dbReference type="SAM" id="MobiDB-lite"/>
    </source>
</evidence>
<comment type="similarity">
    <text evidence="2 7">Belongs to the tetraspanin (TM4SF) family.</text>
</comment>
<organism evidence="9 10">
    <name type="scientific">Cimex lectularius</name>
    <name type="common">Bed bug</name>
    <name type="synonym">Acanthia lectularia</name>
    <dbReference type="NCBI Taxonomy" id="79782"/>
    <lineage>
        <taxon>Eukaryota</taxon>
        <taxon>Metazoa</taxon>
        <taxon>Ecdysozoa</taxon>
        <taxon>Arthropoda</taxon>
        <taxon>Hexapoda</taxon>
        <taxon>Insecta</taxon>
        <taxon>Pterygota</taxon>
        <taxon>Neoptera</taxon>
        <taxon>Paraneoptera</taxon>
        <taxon>Hemiptera</taxon>
        <taxon>Heteroptera</taxon>
        <taxon>Panheteroptera</taxon>
        <taxon>Cimicomorpha</taxon>
        <taxon>Cimicidae</taxon>
        <taxon>Cimex</taxon>
    </lineage>
</organism>
<dbReference type="InterPro" id="IPR008952">
    <property type="entry name" value="Tetraspanin_EC2_sf"/>
</dbReference>
<dbReference type="SUPFAM" id="SSF48652">
    <property type="entry name" value="Tetraspanin"/>
    <property type="match status" value="1"/>
</dbReference>
<feature type="transmembrane region" description="Helical" evidence="7">
    <location>
        <begin position="82"/>
        <end position="102"/>
    </location>
</feature>
<dbReference type="PANTHER" id="PTHR19282">
    <property type="entry name" value="TETRASPANIN"/>
    <property type="match status" value="1"/>
</dbReference>
<feature type="disulfide bond" evidence="6">
    <location>
        <begin position="137"/>
        <end position="154"/>
    </location>
</feature>
<dbReference type="GeneID" id="106662041"/>
<sequence>MSVFKRVFLLISTGVCGVIGITMITLGAKEIMDGTFLDGFAKEHRYITAVFITLGVVIFLLSAIGFLGVILQNNTLLRMYAYLMLTLIVIQVLTGFLILLFIDDIRNSMFNKLNEKFKNYEKNKNEIDQLQLILKCCGLAGARNWNVTLPASCCGLTTGNCTVSSAYPDSCTQRAENALVTTLYVLSISSLLIVLFEIKCIILACCLSNVESPTQTRRQLSPKFGKRKRSSDESSSSSSSSSSSNEEQKTNKKINEDQKKK</sequence>
<dbReference type="EnsemblMetazoa" id="XM_014385846.2">
    <property type="protein sequence ID" value="XP_014241332.1"/>
    <property type="gene ID" value="LOC106662041"/>
</dbReference>
<dbReference type="GO" id="GO:0005886">
    <property type="term" value="C:plasma membrane"/>
    <property type="evidence" value="ECO:0007669"/>
    <property type="project" value="TreeGrafter"/>
</dbReference>
<dbReference type="KEGG" id="clec:106662041"/>
<dbReference type="Pfam" id="PF00335">
    <property type="entry name" value="Tetraspanin"/>
    <property type="match status" value="1"/>
</dbReference>
<comment type="subcellular location">
    <subcellularLocation>
        <location evidence="1 7">Membrane</location>
        <topology evidence="1 7">Multi-pass membrane protein</topology>
    </subcellularLocation>
</comment>
<evidence type="ECO:0000256" key="1">
    <source>
        <dbReference type="ARBA" id="ARBA00004141"/>
    </source>
</evidence>
<dbReference type="AlphaFoldDB" id="A0A8I6RA02"/>
<feature type="region of interest" description="Disordered" evidence="8">
    <location>
        <begin position="216"/>
        <end position="261"/>
    </location>
</feature>
<evidence type="ECO:0000313" key="9">
    <source>
        <dbReference type="EnsemblMetazoa" id="XP_014241332.1"/>
    </source>
</evidence>
<dbReference type="InterPro" id="IPR000301">
    <property type="entry name" value="Tetraspanin_animals"/>
</dbReference>
<dbReference type="PRINTS" id="PR00259">
    <property type="entry name" value="TMFOUR"/>
</dbReference>
<dbReference type="RefSeq" id="XP_014241332.1">
    <property type="nucleotide sequence ID" value="XM_014385846.2"/>
</dbReference>
<name>A0A8I6RA02_CIMLE</name>
<dbReference type="CDD" id="cd03127">
    <property type="entry name" value="tetraspanin_LEL"/>
    <property type="match status" value="1"/>
</dbReference>
<dbReference type="OMA" id="CCEISAM"/>
<accession>A0A8I6RA02</accession>
<feature type="transmembrane region" description="Helical" evidence="7">
    <location>
        <begin position="7"/>
        <end position="26"/>
    </location>
</feature>
<keyword evidence="4 7" id="KW-1133">Transmembrane helix</keyword>
<reference evidence="9" key="1">
    <citation type="submission" date="2022-01" db="UniProtKB">
        <authorList>
            <consortium name="EnsemblMetazoa"/>
        </authorList>
    </citation>
    <scope>IDENTIFICATION</scope>
</reference>
<dbReference type="OrthoDB" id="9836210at2759"/>
<proteinExistence type="inferred from homology"/>
<keyword evidence="10" id="KW-1185">Reference proteome</keyword>